<evidence type="ECO:0000256" key="1">
    <source>
        <dbReference type="PROSITE-ProRule" id="PRU00339"/>
    </source>
</evidence>
<comment type="caution">
    <text evidence="4">The sequence shown here is derived from an EMBL/GenBank/DDBJ whole genome shotgun (WGS) entry which is preliminary data.</text>
</comment>
<dbReference type="Proteomes" id="UP001501638">
    <property type="component" value="Unassembled WGS sequence"/>
</dbReference>
<keyword evidence="1" id="KW-0802">TPR repeat</keyword>
<accession>A0ABN3JPB7</accession>
<dbReference type="InterPro" id="IPR011990">
    <property type="entry name" value="TPR-like_helical_dom_sf"/>
</dbReference>
<dbReference type="InterPro" id="IPR019734">
    <property type="entry name" value="TPR_rpt"/>
</dbReference>
<sequence>MSDREVLVNALAWALATDGDKPAREARAALERVLRHAAGPDAEPSAARPATGDGPPADAWNLATALVRRADDDGRLLDALRGWLRAHPPPHGPGGGHTNSIGGDALLQGPTVQARDIHGGIHVHQAPAAPQRPPTPRQLPPVTAHFAGRAEDLKALEALRTARPRPAPRLVVISGPAGVGKTTLASRWLGDLAEEFPDGQLYADLGGYASTGPVRPADVLDRFLRSLGVTAVPGGPAEQVALWRSVTADLRLTVLLDNAYTAAQVRPLVPGTSDSLVVVTSRQRLTGLVVDGAAVHHLRALEPGAALDLLRHGGGERVARDPETARRVVRLCAFLPLAVSLAAAHLAARPRQPLSALAAALDRGRGPLEALRVEGEAAVRTALDESYHALPEDAARVYRRLGTLPVTHYDTPLVAASCDLPVEEAERTLDLLVETNLLEDAGSDSLRFHDLVRLHAAQRGEAEESAAARREVARRFVDWCLATATAAEAILSPVHRRLARHYAHPPAATAPFEDGETALAWLDTHRHTLMAAVRLSDAAGWDATTWQLVDAMWPLFLRLRPTEMWIEAHTVGLAAARRDGDREAVGRMLTSGGNGLRDAGRIEEAADWYERALRHAEEDGDVRGQAQALNGLGNARLRAGRLDDAEAYFTRALALRESIGYGRGAALSRLCLGETALARGEHGPAIGHLSRAYDDLRAAGDTYDAARALALLGHATACAGDPAGGRERLWKAFADFRRTGSAHWQARALELLGLAARRSGEEDRARELLRRSLDIYRPLSPANARRLEDRLRAPDAGTDPPDPST</sequence>
<evidence type="ECO:0000313" key="4">
    <source>
        <dbReference type="EMBL" id="GAA2436358.1"/>
    </source>
</evidence>
<protein>
    <submittedName>
        <fullName evidence="4">Tetratricopeptide repeat protein</fullName>
    </submittedName>
</protein>
<evidence type="ECO:0000313" key="5">
    <source>
        <dbReference type="Proteomes" id="UP001501638"/>
    </source>
</evidence>
<dbReference type="SMART" id="SM00382">
    <property type="entry name" value="AAA"/>
    <property type="match status" value="1"/>
</dbReference>
<feature type="domain" description="AAA+ ATPase" evidence="3">
    <location>
        <begin position="167"/>
        <end position="374"/>
    </location>
</feature>
<dbReference type="PRINTS" id="PR00364">
    <property type="entry name" value="DISEASERSIST"/>
</dbReference>
<dbReference type="PANTHER" id="PTHR47691:SF3">
    <property type="entry name" value="HTH-TYPE TRANSCRIPTIONAL REGULATOR RV0890C-RELATED"/>
    <property type="match status" value="1"/>
</dbReference>
<reference evidence="4 5" key="1">
    <citation type="journal article" date="2019" name="Int. J. Syst. Evol. Microbiol.">
        <title>The Global Catalogue of Microorganisms (GCM) 10K type strain sequencing project: providing services to taxonomists for standard genome sequencing and annotation.</title>
        <authorList>
            <consortium name="The Broad Institute Genomics Platform"/>
            <consortium name="The Broad Institute Genome Sequencing Center for Infectious Disease"/>
            <person name="Wu L."/>
            <person name="Ma J."/>
        </authorList>
    </citation>
    <scope>NUCLEOTIDE SEQUENCE [LARGE SCALE GENOMIC DNA]</scope>
    <source>
        <strain evidence="4 5">JCM 6305</strain>
    </source>
</reference>
<dbReference type="PROSITE" id="PS50005">
    <property type="entry name" value="TPR"/>
    <property type="match status" value="1"/>
</dbReference>
<evidence type="ECO:0000256" key="2">
    <source>
        <dbReference type="SAM" id="MobiDB-lite"/>
    </source>
</evidence>
<name>A0ABN3JPB7_9ACTN</name>
<dbReference type="InterPro" id="IPR027417">
    <property type="entry name" value="P-loop_NTPase"/>
</dbReference>
<feature type="repeat" description="TPR" evidence="1">
    <location>
        <begin position="626"/>
        <end position="659"/>
    </location>
</feature>
<keyword evidence="5" id="KW-1185">Reference proteome</keyword>
<dbReference type="SUPFAM" id="SSF48452">
    <property type="entry name" value="TPR-like"/>
    <property type="match status" value="1"/>
</dbReference>
<evidence type="ECO:0000259" key="3">
    <source>
        <dbReference type="SMART" id="SM00382"/>
    </source>
</evidence>
<dbReference type="SMART" id="SM00028">
    <property type="entry name" value="TPR"/>
    <property type="match status" value="3"/>
</dbReference>
<dbReference type="Gene3D" id="3.40.50.300">
    <property type="entry name" value="P-loop containing nucleotide triphosphate hydrolases"/>
    <property type="match status" value="1"/>
</dbReference>
<organism evidence="4 5">
    <name type="scientific">Streptomyces macrosporus</name>
    <dbReference type="NCBI Taxonomy" id="44032"/>
    <lineage>
        <taxon>Bacteria</taxon>
        <taxon>Bacillati</taxon>
        <taxon>Actinomycetota</taxon>
        <taxon>Actinomycetes</taxon>
        <taxon>Kitasatosporales</taxon>
        <taxon>Streptomycetaceae</taxon>
        <taxon>Streptomyces</taxon>
    </lineage>
</organism>
<dbReference type="SUPFAM" id="SSF52540">
    <property type="entry name" value="P-loop containing nucleoside triphosphate hydrolases"/>
    <property type="match status" value="1"/>
</dbReference>
<dbReference type="Pfam" id="PF13424">
    <property type="entry name" value="TPR_12"/>
    <property type="match status" value="1"/>
</dbReference>
<gene>
    <name evidence="4" type="ORF">GCM10010405_19410</name>
</gene>
<dbReference type="Gene3D" id="1.25.40.10">
    <property type="entry name" value="Tetratricopeptide repeat domain"/>
    <property type="match status" value="1"/>
</dbReference>
<feature type="region of interest" description="Disordered" evidence="2">
    <location>
        <begin position="36"/>
        <end position="58"/>
    </location>
</feature>
<dbReference type="PANTHER" id="PTHR47691">
    <property type="entry name" value="REGULATOR-RELATED"/>
    <property type="match status" value="1"/>
</dbReference>
<proteinExistence type="predicted"/>
<feature type="region of interest" description="Disordered" evidence="2">
    <location>
        <begin position="786"/>
        <end position="805"/>
    </location>
</feature>
<dbReference type="EMBL" id="BAAASZ010000017">
    <property type="protein sequence ID" value="GAA2436358.1"/>
    <property type="molecule type" value="Genomic_DNA"/>
</dbReference>
<dbReference type="InterPro" id="IPR003593">
    <property type="entry name" value="AAA+_ATPase"/>
</dbReference>